<sequence length="183" mass="21014">MKDLRWKTIASEYLHNEQWLTVRKDTCERPDGRIISPYYVMEYDTWVTALALTEDGKVVMEKQYRHALGTVAWEIPGGCVDATDASLDEAIARELLEETGYAFSKYEYLGKTSSNPSTNSNWMHMYLATGGKKVQDQNLDENEEIIVELFSIEELKDMLNKGEIIQSMHVTTIFYALQKLGKL</sequence>
<dbReference type="SUPFAM" id="SSF55811">
    <property type="entry name" value="Nudix"/>
    <property type="match status" value="1"/>
</dbReference>
<dbReference type="GO" id="GO:0016787">
    <property type="term" value="F:hydrolase activity"/>
    <property type="evidence" value="ECO:0007669"/>
    <property type="project" value="UniProtKB-KW"/>
</dbReference>
<proteinExistence type="predicted"/>
<protein>
    <submittedName>
        <fullName evidence="3">NUDIX hydrolase</fullName>
    </submittedName>
</protein>
<reference evidence="3" key="1">
    <citation type="submission" date="2023-03" db="EMBL/GenBank/DDBJ databases">
        <title>Andean soil-derived lignocellulolytic bacterial consortium as a source of novel taxa and putative plastic-active enzymes.</title>
        <authorList>
            <person name="Diaz-Garcia L."/>
            <person name="Chuvochina M."/>
            <person name="Feuerriegel G."/>
            <person name="Bunk B."/>
            <person name="Sproer C."/>
            <person name="Streit W.R."/>
            <person name="Rodriguez L.M."/>
            <person name="Overmann J."/>
            <person name="Jimenez D.J."/>
        </authorList>
    </citation>
    <scope>NUCLEOTIDE SEQUENCE</scope>
    <source>
        <strain evidence="3">MAG 7</strain>
    </source>
</reference>
<dbReference type="PANTHER" id="PTHR11839">
    <property type="entry name" value="UDP/ADP-SUGAR PYROPHOSPHATASE"/>
    <property type="match status" value="1"/>
</dbReference>
<dbReference type="PROSITE" id="PS51462">
    <property type="entry name" value="NUDIX"/>
    <property type="match status" value="1"/>
</dbReference>
<dbReference type="InterPro" id="IPR000086">
    <property type="entry name" value="NUDIX_hydrolase_dom"/>
</dbReference>
<accession>A0AAJ5WUS6</accession>
<dbReference type="GO" id="GO:0019693">
    <property type="term" value="P:ribose phosphate metabolic process"/>
    <property type="evidence" value="ECO:0007669"/>
    <property type="project" value="TreeGrafter"/>
</dbReference>
<feature type="domain" description="Nudix hydrolase" evidence="2">
    <location>
        <begin position="42"/>
        <end position="172"/>
    </location>
</feature>
<keyword evidence="1 3" id="KW-0378">Hydrolase</keyword>
<dbReference type="CDD" id="cd03424">
    <property type="entry name" value="NUDIX_ADPRase_Nudt5_UGPPase_Nudt14"/>
    <property type="match status" value="1"/>
</dbReference>
<organism evidence="3 4">
    <name type="scientific">Candidatus Pseudobacter hemicellulosilyticus</name>
    <dbReference type="NCBI Taxonomy" id="3121375"/>
    <lineage>
        <taxon>Bacteria</taxon>
        <taxon>Pseudomonadati</taxon>
        <taxon>Bacteroidota</taxon>
        <taxon>Chitinophagia</taxon>
        <taxon>Chitinophagales</taxon>
        <taxon>Chitinophagaceae</taxon>
        <taxon>Pseudobacter</taxon>
    </lineage>
</organism>
<evidence type="ECO:0000259" key="2">
    <source>
        <dbReference type="PROSITE" id="PS51462"/>
    </source>
</evidence>
<dbReference type="AlphaFoldDB" id="A0AAJ5WUS6"/>
<evidence type="ECO:0000313" key="3">
    <source>
        <dbReference type="EMBL" id="WEK34815.1"/>
    </source>
</evidence>
<dbReference type="Pfam" id="PF00293">
    <property type="entry name" value="NUDIX"/>
    <property type="match status" value="1"/>
</dbReference>
<dbReference type="PANTHER" id="PTHR11839:SF1">
    <property type="entry name" value="ADP-SUGAR PYROPHOSPHATASE"/>
    <property type="match status" value="1"/>
</dbReference>
<name>A0AAJ5WUS6_9BACT</name>
<dbReference type="Gene3D" id="3.90.79.10">
    <property type="entry name" value="Nucleoside Triphosphate Pyrophosphohydrolase"/>
    <property type="match status" value="1"/>
</dbReference>
<evidence type="ECO:0000256" key="1">
    <source>
        <dbReference type="ARBA" id="ARBA00022801"/>
    </source>
</evidence>
<dbReference type="EMBL" id="CP119311">
    <property type="protein sequence ID" value="WEK34815.1"/>
    <property type="molecule type" value="Genomic_DNA"/>
</dbReference>
<evidence type="ECO:0000313" key="4">
    <source>
        <dbReference type="Proteomes" id="UP001220610"/>
    </source>
</evidence>
<dbReference type="GO" id="GO:0006753">
    <property type="term" value="P:nucleoside phosphate metabolic process"/>
    <property type="evidence" value="ECO:0007669"/>
    <property type="project" value="TreeGrafter"/>
</dbReference>
<gene>
    <name evidence="3" type="ORF">P0Y53_20195</name>
</gene>
<dbReference type="Proteomes" id="UP001220610">
    <property type="component" value="Chromosome"/>
</dbReference>
<dbReference type="InterPro" id="IPR015797">
    <property type="entry name" value="NUDIX_hydrolase-like_dom_sf"/>
</dbReference>